<evidence type="ECO:0000256" key="2">
    <source>
        <dbReference type="SAM" id="SignalP"/>
    </source>
</evidence>
<dbReference type="STRING" id="1384056.N787_13845"/>
<dbReference type="AlphaFoldDB" id="A0A091AWE0"/>
<feature type="chain" id="PRO_5001869017" description="DUF4124 domain-containing protein" evidence="2">
    <location>
        <begin position="29"/>
        <end position="172"/>
    </location>
</feature>
<feature type="compositionally biased region" description="Low complexity" evidence="1">
    <location>
        <begin position="68"/>
        <end position="81"/>
    </location>
</feature>
<keyword evidence="5" id="KW-1185">Reference proteome</keyword>
<evidence type="ECO:0000313" key="5">
    <source>
        <dbReference type="Proteomes" id="UP000029393"/>
    </source>
</evidence>
<organism evidence="4 5">
    <name type="scientific">Arenimonas metalli CF5-1</name>
    <dbReference type="NCBI Taxonomy" id="1384056"/>
    <lineage>
        <taxon>Bacteria</taxon>
        <taxon>Pseudomonadati</taxon>
        <taxon>Pseudomonadota</taxon>
        <taxon>Gammaproteobacteria</taxon>
        <taxon>Lysobacterales</taxon>
        <taxon>Lysobacteraceae</taxon>
        <taxon>Arenimonas</taxon>
    </lineage>
</organism>
<dbReference type="Pfam" id="PF13511">
    <property type="entry name" value="DUF4124"/>
    <property type="match status" value="1"/>
</dbReference>
<name>A0A091AWE0_9GAMM</name>
<feature type="domain" description="DUF4124" evidence="3">
    <location>
        <begin position="18"/>
        <end position="75"/>
    </location>
</feature>
<dbReference type="InterPro" id="IPR025392">
    <property type="entry name" value="DUF4124"/>
</dbReference>
<dbReference type="Proteomes" id="UP000029393">
    <property type="component" value="Unassembled WGS sequence"/>
</dbReference>
<reference evidence="4 5" key="1">
    <citation type="submission" date="2013-09" db="EMBL/GenBank/DDBJ databases">
        <title>Genome sequencing of Arenimonas metalli.</title>
        <authorList>
            <person name="Chen F."/>
            <person name="Wang G."/>
        </authorList>
    </citation>
    <scope>NUCLEOTIDE SEQUENCE [LARGE SCALE GENOMIC DNA]</scope>
    <source>
        <strain evidence="4 5">CF5-1</strain>
    </source>
</reference>
<feature type="signal peptide" evidence="2">
    <location>
        <begin position="1"/>
        <end position="28"/>
    </location>
</feature>
<protein>
    <recommendedName>
        <fullName evidence="3">DUF4124 domain-containing protein</fullName>
    </recommendedName>
</protein>
<dbReference type="PATRIC" id="fig|1384056.3.peg.2112"/>
<feature type="region of interest" description="Disordered" evidence="1">
    <location>
        <begin position="102"/>
        <end position="126"/>
    </location>
</feature>
<evidence type="ECO:0000313" key="4">
    <source>
        <dbReference type="EMBL" id="KFN43761.1"/>
    </source>
</evidence>
<evidence type="ECO:0000259" key="3">
    <source>
        <dbReference type="Pfam" id="PF13511"/>
    </source>
</evidence>
<gene>
    <name evidence="4" type="ORF">N787_13845</name>
</gene>
<comment type="caution">
    <text evidence="4">The sequence shown here is derived from an EMBL/GenBank/DDBJ whole genome shotgun (WGS) entry which is preliminary data.</text>
</comment>
<proteinExistence type="predicted"/>
<sequence length="172" mass="18545">MRADAKESAMPLSRLVLLALLLAPAAQAESLYKCTGEKGAVSIQSEPCPKGMTQVWKRDTAPDPGPTPEQQAAQAAAAEAEAARAAEAARLANLERLAERLEREEQARRAATAAPAERPPTKSECTLAHEFQEATGGMPWLELTQTQRERIRSWVIRTCRDPDGPVSDATGT</sequence>
<keyword evidence="2" id="KW-0732">Signal</keyword>
<dbReference type="EMBL" id="AVCK01000038">
    <property type="protein sequence ID" value="KFN43761.1"/>
    <property type="molecule type" value="Genomic_DNA"/>
</dbReference>
<evidence type="ECO:0000256" key="1">
    <source>
        <dbReference type="SAM" id="MobiDB-lite"/>
    </source>
</evidence>
<accession>A0A091AWE0</accession>
<feature type="region of interest" description="Disordered" evidence="1">
    <location>
        <begin position="53"/>
        <end position="81"/>
    </location>
</feature>